<sequence>MTATTAASSGKPLGYEPTQAVLKHLKFDTRQEIHRHIPQLRKTNALLPYTFNDVKFSKNSISIDHSHWSFGKRPYLRRTGENYETRGDARRTPSPVLRTPPTLKTGAVSYCGKGYQRLHFETEKSSEECHELLFDTFFKNGTVIQGTVGIHGLPEFMHTKETEGFTRIRMMSELRFSHFVASRIFYDFVRFADFGKLQCIEFKADWMNVDCVGAPEFINCPTLKLNVGNVEVRNQNKHLIDIYNLKNRHLEYEYHHFKVDQVETLVERWLSSNREVGTRFTLKVFSMERYEKILEMFDRCRKRFRGVWSKHPGLGQSFHANGVTIPMREGRELVMFGGFESVYRPDTLEMEVMKGGSSVKRAWRRGD</sequence>
<dbReference type="EMBL" id="DS268511">
    <property type="protein sequence ID" value="EFO84030.1"/>
    <property type="molecule type" value="Genomic_DNA"/>
</dbReference>
<evidence type="ECO:0000313" key="2">
    <source>
        <dbReference type="Proteomes" id="UP000008281"/>
    </source>
</evidence>
<evidence type="ECO:0000313" key="1">
    <source>
        <dbReference type="EMBL" id="EFO84030.1"/>
    </source>
</evidence>
<dbReference type="FunCoup" id="E3N206">
    <property type="interactions" value="423"/>
</dbReference>
<dbReference type="AlphaFoldDB" id="E3N206"/>
<organism evidence="2">
    <name type="scientific">Caenorhabditis remanei</name>
    <name type="common">Caenorhabditis vulgaris</name>
    <dbReference type="NCBI Taxonomy" id="31234"/>
    <lineage>
        <taxon>Eukaryota</taxon>
        <taxon>Metazoa</taxon>
        <taxon>Ecdysozoa</taxon>
        <taxon>Nematoda</taxon>
        <taxon>Chromadorea</taxon>
        <taxon>Rhabditida</taxon>
        <taxon>Rhabditina</taxon>
        <taxon>Rhabditomorpha</taxon>
        <taxon>Rhabditoidea</taxon>
        <taxon>Rhabditidae</taxon>
        <taxon>Peloderinae</taxon>
        <taxon>Caenorhabditis</taxon>
    </lineage>
</organism>
<dbReference type="OrthoDB" id="5798207at2759"/>
<accession>E3N206</accession>
<proteinExistence type="predicted"/>
<keyword evidence="2" id="KW-1185">Reference proteome</keyword>
<dbReference type="Proteomes" id="UP000008281">
    <property type="component" value="Unassembled WGS sequence"/>
</dbReference>
<dbReference type="eggNOG" id="ENOG502T3IN">
    <property type="taxonomic scope" value="Eukaryota"/>
</dbReference>
<dbReference type="STRING" id="31234.E3N206"/>
<dbReference type="InterPro" id="IPR021942">
    <property type="entry name" value="DUF3557"/>
</dbReference>
<dbReference type="Pfam" id="PF12078">
    <property type="entry name" value="DUF3557"/>
    <property type="match status" value="1"/>
</dbReference>
<gene>
    <name evidence="1" type="ORF">CRE_17378</name>
</gene>
<protein>
    <submittedName>
        <fullName evidence="1">Uncharacterized protein</fullName>
    </submittedName>
</protein>
<reference evidence="1" key="1">
    <citation type="submission" date="2007-07" db="EMBL/GenBank/DDBJ databases">
        <title>PCAP assembly of the Caenorhabditis remanei genome.</title>
        <authorList>
            <consortium name="The Caenorhabditis remanei Sequencing Consortium"/>
            <person name="Wilson R.K."/>
        </authorList>
    </citation>
    <scope>NUCLEOTIDE SEQUENCE [LARGE SCALE GENOMIC DNA]</scope>
    <source>
        <strain evidence="1">PB4641</strain>
    </source>
</reference>
<name>E3N206_CAERE</name>
<dbReference type="PANTHER" id="PTHR31379:SF3">
    <property type="entry name" value="F-BOX C PROTEIN-RELATED"/>
    <property type="match status" value="1"/>
</dbReference>
<dbReference type="PANTHER" id="PTHR31379">
    <property type="entry name" value="F-BOX C PROTEIN-RELATED-RELATED"/>
    <property type="match status" value="1"/>
</dbReference>
<dbReference type="OMA" id="APEFINC"/>
<dbReference type="HOGENOM" id="CLU_070168_0_0_1"/>